<dbReference type="RefSeq" id="XP_066651621.1">
    <property type="nucleotide sequence ID" value="XM_066798387.1"/>
</dbReference>
<reference evidence="2 3" key="1">
    <citation type="submission" date="2024-04" db="EMBL/GenBank/DDBJ databases">
        <title>Phyllosticta paracitricarpa is synonymous to the EU quarantine fungus P. citricarpa based on phylogenomic analyses.</title>
        <authorList>
            <consortium name="Lawrence Berkeley National Laboratory"/>
            <person name="Van ingen-buijs V.A."/>
            <person name="Van westerhoven A.C."/>
            <person name="Haridas S."/>
            <person name="Skiadas P."/>
            <person name="Martin F."/>
            <person name="Groenewald J.Z."/>
            <person name="Crous P.W."/>
            <person name="Seidl M.F."/>
        </authorList>
    </citation>
    <scope>NUCLEOTIDE SEQUENCE [LARGE SCALE GENOMIC DNA]</scope>
    <source>
        <strain evidence="2 3">CPC 17464</strain>
    </source>
</reference>
<dbReference type="GeneID" id="92031293"/>
<organism evidence="2 3">
    <name type="scientific">Phyllosticta citribraziliensis</name>
    <dbReference type="NCBI Taxonomy" id="989973"/>
    <lineage>
        <taxon>Eukaryota</taxon>
        <taxon>Fungi</taxon>
        <taxon>Dikarya</taxon>
        <taxon>Ascomycota</taxon>
        <taxon>Pezizomycotina</taxon>
        <taxon>Dothideomycetes</taxon>
        <taxon>Dothideomycetes incertae sedis</taxon>
        <taxon>Botryosphaeriales</taxon>
        <taxon>Phyllostictaceae</taxon>
        <taxon>Phyllosticta</taxon>
    </lineage>
</organism>
<proteinExistence type="predicted"/>
<gene>
    <name evidence="2" type="ORF">J3D65DRAFT_605924</name>
</gene>
<dbReference type="EMBL" id="JBBPEH010000011">
    <property type="protein sequence ID" value="KAK7531951.1"/>
    <property type="molecule type" value="Genomic_DNA"/>
</dbReference>
<evidence type="ECO:0000256" key="1">
    <source>
        <dbReference type="SAM" id="SignalP"/>
    </source>
</evidence>
<name>A0ABR1L9N1_9PEZI</name>
<comment type="caution">
    <text evidence="2">The sequence shown here is derived from an EMBL/GenBank/DDBJ whole genome shotgun (WGS) entry which is preliminary data.</text>
</comment>
<feature type="chain" id="PRO_5045279688" evidence="1">
    <location>
        <begin position="27"/>
        <end position="150"/>
    </location>
</feature>
<accession>A0ABR1L9N1</accession>
<evidence type="ECO:0000313" key="2">
    <source>
        <dbReference type="EMBL" id="KAK7531951.1"/>
    </source>
</evidence>
<keyword evidence="1" id="KW-0732">Signal</keyword>
<sequence length="150" mass="16638">MALCPSGRHPPCPLFTLLLYLTVEELSNVPRSAVASGRSALLWTRQGRNMAKSFRKGFGTKGGASKYLFQAQIVGSRTARSTRPLGGRALDERLIIDMFTRLYRSSNAKLKQTPQPDVTTRVALNDESSAGCRASKRLIKFEHPVEFKLL</sequence>
<evidence type="ECO:0000313" key="3">
    <source>
        <dbReference type="Proteomes" id="UP001360953"/>
    </source>
</evidence>
<dbReference type="Proteomes" id="UP001360953">
    <property type="component" value="Unassembled WGS sequence"/>
</dbReference>
<protein>
    <submittedName>
        <fullName evidence="2">Uncharacterized protein</fullName>
    </submittedName>
</protein>
<keyword evidence="3" id="KW-1185">Reference proteome</keyword>
<feature type="signal peptide" evidence="1">
    <location>
        <begin position="1"/>
        <end position="26"/>
    </location>
</feature>